<gene>
    <name evidence="2" type="ORF">NP493_1373g00033</name>
</gene>
<evidence type="ECO:0000256" key="1">
    <source>
        <dbReference type="SAM" id="MobiDB-lite"/>
    </source>
</evidence>
<dbReference type="EMBL" id="JAODUO010001371">
    <property type="protein sequence ID" value="KAK2165272.1"/>
    <property type="molecule type" value="Genomic_DNA"/>
</dbReference>
<dbReference type="AlphaFoldDB" id="A0AAD9K5U7"/>
<protein>
    <submittedName>
        <fullName evidence="2">Uncharacterized protein</fullName>
    </submittedName>
</protein>
<proteinExistence type="predicted"/>
<keyword evidence="3" id="KW-1185">Reference proteome</keyword>
<dbReference type="Proteomes" id="UP001209878">
    <property type="component" value="Unassembled WGS sequence"/>
</dbReference>
<feature type="compositionally biased region" description="Low complexity" evidence="1">
    <location>
        <begin position="225"/>
        <end position="240"/>
    </location>
</feature>
<comment type="caution">
    <text evidence="2">The sequence shown here is derived from an EMBL/GenBank/DDBJ whole genome shotgun (WGS) entry which is preliminary data.</text>
</comment>
<reference evidence="2" key="1">
    <citation type="journal article" date="2023" name="Mol. Biol. Evol.">
        <title>Third-Generation Sequencing Reveals the Adaptive Role of the Epigenome in Three Deep-Sea Polychaetes.</title>
        <authorList>
            <person name="Perez M."/>
            <person name="Aroh O."/>
            <person name="Sun Y."/>
            <person name="Lan Y."/>
            <person name="Juniper S.K."/>
            <person name="Young C.R."/>
            <person name="Angers B."/>
            <person name="Qian P.Y."/>
        </authorList>
    </citation>
    <scope>NUCLEOTIDE SEQUENCE</scope>
    <source>
        <strain evidence="2">R07B-5</strain>
    </source>
</reference>
<dbReference type="SUPFAM" id="SSF52058">
    <property type="entry name" value="L domain-like"/>
    <property type="match status" value="1"/>
</dbReference>
<dbReference type="InterPro" id="IPR032675">
    <property type="entry name" value="LRR_dom_sf"/>
</dbReference>
<sequence length="262" mass="28392">MSTLSKKKHFQTFTHVKSFTLVEGRVGTLGSRFITSYGTGTVNIVQSTFELWQECAFCGIRATSVIVAQNIVNGTEGNVFKGTSVVESLNIVSNSLPFIVARFFPFDLPAGALIVLSNNTLTTIRCEELGTDYPKNMLYAITINEVTCDCRLNWMWKKWRRTHAAQILPPGFVCAGAERQRLSDYFRKVYASEITPPCDGVEPVDDCAATTTVSVSEPVTDSAGTTSEFESQTTTEDTAAAATSTASGVSILAVILVTLLAT</sequence>
<organism evidence="2 3">
    <name type="scientific">Ridgeia piscesae</name>
    <name type="common">Tubeworm</name>
    <dbReference type="NCBI Taxonomy" id="27915"/>
    <lineage>
        <taxon>Eukaryota</taxon>
        <taxon>Metazoa</taxon>
        <taxon>Spiralia</taxon>
        <taxon>Lophotrochozoa</taxon>
        <taxon>Annelida</taxon>
        <taxon>Polychaeta</taxon>
        <taxon>Sedentaria</taxon>
        <taxon>Canalipalpata</taxon>
        <taxon>Sabellida</taxon>
        <taxon>Siboglinidae</taxon>
        <taxon>Ridgeia</taxon>
    </lineage>
</organism>
<evidence type="ECO:0000313" key="2">
    <source>
        <dbReference type="EMBL" id="KAK2165272.1"/>
    </source>
</evidence>
<feature type="region of interest" description="Disordered" evidence="1">
    <location>
        <begin position="218"/>
        <end position="240"/>
    </location>
</feature>
<accession>A0AAD9K5U7</accession>
<name>A0AAD9K5U7_RIDPI</name>
<dbReference type="Gene3D" id="3.80.10.10">
    <property type="entry name" value="Ribonuclease Inhibitor"/>
    <property type="match status" value="1"/>
</dbReference>
<evidence type="ECO:0000313" key="3">
    <source>
        <dbReference type="Proteomes" id="UP001209878"/>
    </source>
</evidence>